<reference evidence="2 3" key="1">
    <citation type="submission" date="2024-11" db="EMBL/GenBank/DDBJ databases">
        <title>A near-complete genome assembly of Cinchona calisaya.</title>
        <authorList>
            <person name="Lian D.C."/>
            <person name="Zhao X.W."/>
            <person name="Wei L."/>
        </authorList>
    </citation>
    <scope>NUCLEOTIDE SEQUENCE [LARGE SCALE GENOMIC DNA]</scope>
    <source>
        <tissue evidence="2">Nenye</tissue>
    </source>
</reference>
<evidence type="ECO:0000256" key="1">
    <source>
        <dbReference type="ARBA" id="ARBA00006974"/>
    </source>
</evidence>
<organism evidence="2 3">
    <name type="scientific">Cinchona calisaya</name>
    <dbReference type="NCBI Taxonomy" id="153742"/>
    <lineage>
        <taxon>Eukaryota</taxon>
        <taxon>Viridiplantae</taxon>
        <taxon>Streptophyta</taxon>
        <taxon>Embryophyta</taxon>
        <taxon>Tracheophyta</taxon>
        <taxon>Spermatophyta</taxon>
        <taxon>Magnoliopsida</taxon>
        <taxon>eudicotyledons</taxon>
        <taxon>Gunneridae</taxon>
        <taxon>Pentapetalae</taxon>
        <taxon>asterids</taxon>
        <taxon>lamiids</taxon>
        <taxon>Gentianales</taxon>
        <taxon>Rubiaceae</taxon>
        <taxon>Cinchonoideae</taxon>
        <taxon>Cinchoneae</taxon>
        <taxon>Cinchona</taxon>
    </lineage>
</organism>
<comment type="similarity">
    <text evidence="1">Belongs to the ARG7 family.</text>
</comment>
<comment type="caution">
    <text evidence="2">The sequence shown here is derived from an EMBL/GenBank/DDBJ whole genome shotgun (WGS) entry which is preliminary data.</text>
</comment>
<dbReference type="AlphaFoldDB" id="A0ABD3B647"/>
<protein>
    <submittedName>
        <fullName evidence="2">Uncharacterized protein</fullName>
    </submittedName>
</protein>
<accession>A0ABD3B647</accession>
<sequence length="102" mass="11328">MAIRLFSKIPHAKQILKSKTGLLSSATTAEVPKGNMAVYVGEVQKRRFVIPISYLNYPSFLDLLKRAEEEFGFDHPTGGLTIPCQEEAFLYLTSQFESGATS</sequence>
<dbReference type="Pfam" id="PF02519">
    <property type="entry name" value="Auxin_inducible"/>
    <property type="match status" value="1"/>
</dbReference>
<evidence type="ECO:0000313" key="2">
    <source>
        <dbReference type="EMBL" id="KAL3539047.1"/>
    </source>
</evidence>
<evidence type="ECO:0000313" key="3">
    <source>
        <dbReference type="Proteomes" id="UP001630127"/>
    </source>
</evidence>
<gene>
    <name evidence="2" type="ORF">ACH5RR_002413</name>
</gene>
<proteinExistence type="inferred from homology"/>
<dbReference type="EMBL" id="JBJUIK010000001">
    <property type="protein sequence ID" value="KAL3539047.1"/>
    <property type="molecule type" value="Genomic_DNA"/>
</dbReference>
<dbReference type="Proteomes" id="UP001630127">
    <property type="component" value="Unassembled WGS sequence"/>
</dbReference>
<dbReference type="PANTHER" id="PTHR31929">
    <property type="entry name" value="SAUR-LIKE AUXIN-RESPONSIVE PROTEIN FAMILY-RELATED"/>
    <property type="match status" value="1"/>
</dbReference>
<dbReference type="InterPro" id="IPR003676">
    <property type="entry name" value="SAUR_fam"/>
</dbReference>
<name>A0ABD3B647_9GENT</name>
<keyword evidence="3" id="KW-1185">Reference proteome</keyword>